<dbReference type="Pfam" id="PF04019">
    <property type="entry name" value="DUF359"/>
    <property type="match status" value="1"/>
</dbReference>
<dbReference type="FunCoup" id="A0A1Q6DV42">
    <property type="interactions" value="5"/>
</dbReference>
<comment type="function">
    <text evidence="6">Catalyzes the GTP-dependent phosphorylation of the 3'-hydroxyl group of dephosphocoenzyme A to form coenzyme A (CoA).</text>
</comment>
<evidence type="ECO:0000313" key="8">
    <source>
        <dbReference type="Proteomes" id="UP000185744"/>
    </source>
</evidence>
<keyword evidence="8" id="KW-1185">Reference proteome</keyword>
<protein>
    <recommendedName>
        <fullName evidence="6">GTP-dependent dephospho-CoA kinase</fullName>
        <ecNumber evidence="6">2.7.1.237</ecNumber>
    </recommendedName>
    <alternativeName>
        <fullName evidence="6">Dephospho-coenzyme A kinase</fullName>
        <shortName evidence="6">DPCK</shortName>
    </alternativeName>
</protein>
<comment type="caution">
    <text evidence="6">Lacks conserved residue(s) required for the propagation of feature annotation.</text>
</comment>
<dbReference type="PANTHER" id="PTHR40732:SF1">
    <property type="entry name" value="GTP-DEPENDENT DEPHOSPHO-COA KINASE"/>
    <property type="match status" value="1"/>
</dbReference>
<evidence type="ECO:0000256" key="6">
    <source>
        <dbReference type="HAMAP-Rule" id="MF_00590"/>
    </source>
</evidence>
<comment type="similarity">
    <text evidence="6">Belongs to the GTP-dependent DPCK family.</text>
</comment>
<name>A0A1Q6DV42_METT1</name>
<dbReference type="InterPro" id="IPR007164">
    <property type="entry name" value="GTP-dep_dephospho-CoA_kin"/>
</dbReference>
<evidence type="ECO:0000313" key="7">
    <source>
        <dbReference type="EMBL" id="OKY78225.1"/>
    </source>
</evidence>
<dbReference type="AlphaFoldDB" id="A0A1Q6DV42"/>
<comment type="pathway">
    <text evidence="6">Cofactor biosynthesis; coenzyme A biosynthesis.</text>
</comment>
<dbReference type="GO" id="GO:0015937">
    <property type="term" value="P:coenzyme A biosynthetic process"/>
    <property type="evidence" value="ECO:0007669"/>
    <property type="project" value="UniProtKB-UniRule"/>
</dbReference>
<reference evidence="7" key="1">
    <citation type="submission" date="2016-12" db="EMBL/GenBank/DDBJ databases">
        <title>Discovery of methanogenic haloarchaea.</title>
        <authorList>
            <person name="Sorokin D.Y."/>
            <person name="Makarova K.S."/>
            <person name="Abbas B."/>
            <person name="Ferrer M."/>
            <person name="Golyshin P.N."/>
        </authorList>
    </citation>
    <scope>NUCLEOTIDE SEQUENCE [LARGE SCALE GENOMIC DNA]</scope>
    <source>
        <strain evidence="7">HMET1</strain>
    </source>
</reference>
<evidence type="ECO:0000256" key="4">
    <source>
        <dbReference type="ARBA" id="ARBA00022993"/>
    </source>
</evidence>
<dbReference type="PANTHER" id="PTHR40732">
    <property type="entry name" value="UPF0218 PROTEIN TK1697"/>
    <property type="match status" value="1"/>
</dbReference>
<proteinExistence type="inferred from homology"/>
<evidence type="ECO:0000256" key="5">
    <source>
        <dbReference type="ARBA" id="ARBA00023134"/>
    </source>
</evidence>
<keyword evidence="5 6" id="KW-0342">GTP-binding</keyword>
<comment type="catalytic activity">
    <reaction evidence="6">
        <text>3'-dephospho-CoA + GTP = GDP + CoA + H(+)</text>
        <dbReference type="Rhea" id="RHEA:61156"/>
        <dbReference type="ChEBI" id="CHEBI:15378"/>
        <dbReference type="ChEBI" id="CHEBI:37565"/>
        <dbReference type="ChEBI" id="CHEBI:57287"/>
        <dbReference type="ChEBI" id="CHEBI:57328"/>
        <dbReference type="ChEBI" id="CHEBI:58189"/>
        <dbReference type="EC" id="2.7.1.237"/>
    </reaction>
</comment>
<feature type="binding site" evidence="6">
    <location>
        <position position="44"/>
    </location>
    <ligand>
        <name>GTP</name>
        <dbReference type="ChEBI" id="CHEBI:37565"/>
    </ligand>
</feature>
<keyword evidence="4 6" id="KW-0173">Coenzyme A biosynthesis</keyword>
<keyword evidence="2 6" id="KW-0547">Nucleotide-binding</keyword>
<dbReference type="UniPathway" id="UPA00241"/>
<evidence type="ECO:0000256" key="1">
    <source>
        <dbReference type="ARBA" id="ARBA00022679"/>
    </source>
</evidence>
<dbReference type="GO" id="GO:0005525">
    <property type="term" value="F:GTP binding"/>
    <property type="evidence" value="ECO:0007669"/>
    <property type="project" value="UniProtKB-UniRule"/>
</dbReference>
<dbReference type="STRING" id="1903181.BTN85_0712"/>
<dbReference type="EC" id="2.7.1.237" evidence="6"/>
<organism evidence="7 8">
    <name type="scientific">Methanohalarchaeum thermophilum</name>
    <dbReference type="NCBI Taxonomy" id="1903181"/>
    <lineage>
        <taxon>Archaea</taxon>
        <taxon>Methanobacteriati</taxon>
        <taxon>Methanobacteriota</taxon>
        <taxon>Methanonatronarchaeia</taxon>
        <taxon>Methanonatronarchaeales</taxon>
        <taxon>Methanonatronarchaeaceae</taxon>
        <taxon>Candidatus Methanohalarchaeum</taxon>
    </lineage>
</organism>
<keyword evidence="1 6" id="KW-0808">Transferase</keyword>
<evidence type="ECO:0000256" key="3">
    <source>
        <dbReference type="ARBA" id="ARBA00022777"/>
    </source>
</evidence>
<feature type="binding site" evidence="6">
    <location>
        <position position="121"/>
    </location>
    <ligand>
        <name>GTP</name>
        <dbReference type="ChEBI" id="CHEBI:37565"/>
    </ligand>
</feature>
<evidence type="ECO:0000256" key="2">
    <source>
        <dbReference type="ARBA" id="ARBA00022741"/>
    </source>
</evidence>
<dbReference type="GO" id="GO:0016301">
    <property type="term" value="F:kinase activity"/>
    <property type="evidence" value="ECO:0007669"/>
    <property type="project" value="UniProtKB-UniRule"/>
</dbReference>
<accession>A0A1Q6DV42</accession>
<feature type="binding site" evidence="6">
    <location>
        <position position="63"/>
    </location>
    <ligand>
        <name>GTP</name>
        <dbReference type="ChEBI" id="CHEBI:37565"/>
    </ligand>
</feature>
<dbReference type="InParanoid" id="A0A1Q6DV42"/>
<sequence>MTLKLRKKDRKELKKPFGRLINDLSKIDETQFSSSNNKLVSVGDYTTFKLIKRGKIPFLSIIDGKVERKEKPEIEREIKKSYEEEVNVKNPPGHVTDELVNAIDKCLASDKNSLLIVEGEEDLAVVPVVKLAPIGYTLMYGQPNEGVVVVDINKDSKKSIKKIIKKMEGKLNADKNN</sequence>
<feature type="binding site" evidence="6">
    <location>
        <position position="65"/>
    </location>
    <ligand>
        <name>GTP</name>
        <dbReference type="ChEBI" id="CHEBI:37565"/>
    </ligand>
</feature>
<dbReference type="PIRSF" id="PIRSF006533">
    <property type="entry name" value="UCP006533"/>
    <property type="match status" value="1"/>
</dbReference>
<dbReference type="Proteomes" id="UP000185744">
    <property type="component" value="Unassembled WGS sequence"/>
</dbReference>
<dbReference type="HAMAP" id="MF_00590">
    <property type="entry name" value="Dephospho_CoA_kinase_GTP_dep"/>
    <property type="match status" value="1"/>
</dbReference>
<keyword evidence="3 6" id="KW-0418">Kinase</keyword>
<dbReference type="EMBL" id="MSDW01000001">
    <property type="protein sequence ID" value="OKY78225.1"/>
    <property type="molecule type" value="Genomic_DNA"/>
</dbReference>
<gene>
    <name evidence="7" type="ORF">BTN85_0712</name>
</gene>
<comment type="caution">
    <text evidence="7">The sequence shown here is derived from an EMBL/GenBank/DDBJ whole genome shotgun (WGS) entry which is preliminary data.</text>
</comment>